<sequence>MAEPSKRRLPATVRNVPWPEFRKQATTVFLMLQAGWTALTPQEREEARKLVTKSKGRPRNLTKLEARRLGKLAAKAARAAANERSRRSPR</sequence>
<gene>
    <name evidence="2" type="ORF">OJ962_02725</name>
</gene>
<organism evidence="2 3">
    <name type="scientific">Solirubrobacter deserti</name>
    <dbReference type="NCBI Taxonomy" id="2282478"/>
    <lineage>
        <taxon>Bacteria</taxon>
        <taxon>Bacillati</taxon>
        <taxon>Actinomycetota</taxon>
        <taxon>Thermoleophilia</taxon>
        <taxon>Solirubrobacterales</taxon>
        <taxon>Solirubrobacteraceae</taxon>
        <taxon>Solirubrobacter</taxon>
    </lineage>
</organism>
<evidence type="ECO:0000313" key="3">
    <source>
        <dbReference type="Proteomes" id="UP001147700"/>
    </source>
</evidence>
<protein>
    <submittedName>
        <fullName evidence="2">Uncharacterized protein</fullName>
    </submittedName>
</protein>
<reference evidence="2" key="1">
    <citation type="submission" date="2022-10" db="EMBL/GenBank/DDBJ databases">
        <title>The WGS of Solirubrobacter sp. CPCC 204708.</title>
        <authorList>
            <person name="Jiang Z."/>
        </authorList>
    </citation>
    <scope>NUCLEOTIDE SEQUENCE</scope>
    <source>
        <strain evidence="2">CPCC 204708</strain>
    </source>
</reference>
<feature type="compositionally biased region" description="Low complexity" evidence="1">
    <location>
        <begin position="71"/>
        <end position="80"/>
    </location>
</feature>
<feature type="region of interest" description="Disordered" evidence="1">
    <location>
        <begin position="71"/>
        <end position="90"/>
    </location>
</feature>
<proteinExistence type="predicted"/>
<comment type="caution">
    <text evidence="2">The sequence shown here is derived from an EMBL/GenBank/DDBJ whole genome shotgun (WGS) entry which is preliminary data.</text>
</comment>
<feature type="compositionally biased region" description="Basic and acidic residues" evidence="1">
    <location>
        <begin position="81"/>
        <end position="90"/>
    </location>
</feature>
<dbReference type="EMBL" id="JAPCID010000003">
    <property type="protein sequence ID" value="MDA0136395.1"/>
    <property type="molecule type" value="Genomic_DNA"/>
</dbReference>
<keyword evidence="3" id="KW-1185">Reference proteome</keyword>
<evidence type="ECO:0000256" key="1">
    <source>
        <dbReference type="SAM" id="MobiDB-lite"/>
    </source>
</evidence>
<name>A0ABT4RCX3_9ACTN</name>
<dbReference type="Proteomes" id="UP001147700">
    <property type="component" value="Unassembled WGS sequence"/>
</dbReference>
<evidence type="ECO:0000313" key="2">
    <source>
        <dbReference type="EMBL" id="MDA0136395.1"/>
    </source>
</evidence>
<dbReference type="RefSeq" id="WP_202955452.1">
    <property type="nucleotide sequence ID" value="NZ_JAPCID010000003.1"/>
</dbReference>
<accession>A0ABT4RCX3</accession>